<proteinExistence type="predicted"/>
<gene>
    <name evidence="1" type="ORF">BF38_5852</name>
    <name evidence="2" type="ORF">FO599_01630</name>
    <name evidence="3" type="ORF">FOC89_01615</name>
</gene>
<geneLocation type="plasmid" evidence="3 5">
    <name>unnamed3</name>
</geneLocation>
<dbReference type="AlphaFoldDB" id="A0A0B5NK57"/>
<accession>A0A0B5NK57</accession>
<evidence type="ECO:0000313" key="1">
    <source>
        <dbReference type="EMBL" id="AJG73802.1"/>
    </source>
</evidence>
<dbReference type="Proteomes" id="UP000501107">
    <property type="component" value="Plasmid unnamed3"/>
</dbReference>
<reference evidence="3 5" key="3">
    <citation type="submission" date="2020-05" db="EMBL/GenBank/DDBJ databases">
        <title>FDA dAtabase for Regulatory Grade micrObial Sequences (FDA-ARGOS): Supporting development and validation of Infectious Disease Dx tests.</title>
        <authorList>
            <person name="Nelson B."/>
            <person name="Plummer A."/>
            <person name="Tallon L."/>
            <person name="Sadzewicz L."/>
            <person name="Zhao X."/>
            <person name="Vavikolanu K."/>
            <person name="Mehta A."/>
            <person name="Aluvathingal J."/>
            <person name="Nadendla S."/>
            <person name="Myers T."/>
            <person name="Yan Y."/>
            <person name="Sichtig H."/>
        </authorList>
    </citation>
    <scope>NUCLEOTIDE SEQUENCE [LARGE SCALE GENOMIC DNA]</scope>
    <source>
        <strain evidence="3 5">FDAARGOS_795</strain>
        <plasmid evidence="3 5">unnamed3</plasmid>
    </source>
</reference>
<organism evidence="3 5">
    <name type="scientific">Bacillus thuringiensis</name>
    <dbReference type="NCBI Taxonomy" id="1428"/>
    <lineage>
        <taxon>Bacteria</taxon>
        <taxon>Bacillati</taxon>
        <taxon>Bacillota</taxon>
        <taxon>Bacilli</taxon>
        <taxon>Bacillales</taxon>
        <taxon>Bacillaceae</taxon>
        <taxon>Bacillus</taxon>
        <taxon>Bacillus cereus group</taxon>
    </lineage>
</organism>
<reference evidence="1 4" key="1">
    <citation type="journal article" date="2015" name="Genome Announc.">
        <title>Complete genome sequences for 35 biothreat assay-relevant bacillus species.</title>
        <authorList>
            <person name="Johnson S.L."/>
            <person name="Daligault H.E."/>
            <person name="Davenport K.W."/>
            <person name="Jaissle J."/>
            <person name="Frey K.G."/>
            <person name="Ladner J.T."/>
            <person name="Broomall S.M."/>
            <person name="Bishop-Lilly K.A."/>
            <person name="Bruce D.C."/>
            <person name="Gibbons H.S."/>
            <person name="Coyne S.R."/>
            <person name="Lo C.C."/>
            <person name="Meincke L."/>
            <person name="Munk A.C."/>
            <person name="Koroleva G.I."/>
            <person name="Rosenzweig C.N."/>
            <person name="Palacios G.F."/>
            <person name="Redden C.L."/>
            <person name="Minogue T.D."/>
            <person name="Chain P.S."/>
        </authorList>
    </citation>
    <scope>NUCLEOTIDE SEQUENCE [LARGE SCALE GENOMIC DNA]</scope>
    <source>
        <strain evidence="1 4">HD1011</strain>
        <plasmid evidence="1 4">2</plasmid>
    </source>
</reference>
<evidence type="ECO:0000313" key="2">
    <source>
        <dbReference type="EMBL" id="MDR4174831.1"/>
    </source>
</evidence>
<dbReference type="RefSeq" id="WP_000517593.1">
    <property type="nucleotide sequence ID" value="NZ_CP009334.1"/>
</dbReference>
<evidence type="ECO:0000313" key="5">
    <source>
        <dbReference type="Proteomes" id="UP000501107"/>
    </source>
</evidence>
<keyword evidence="3" id="KW-0614">Plasmid</keyword>
<dbReference type="EMBL" id="CP053979">
    <property type="protein sequence ID" value="QKH22710.1"/>
    <property type="molecule type" value="Genomic_DNA"/>
</dbReference>
<dbReference type="KEGG" id="btw:BF38_5852"/>
<evidence type="ECO:0000313" key="4">
    <source>
        <dbReference type="Proteomes" id="UP000031876"/>
    </source>
</evidence>
<reference evidence="2" key="2">
    <citation type="submission" date="2019-07" db="EMBL/GenBank/DDBJ databases">
        <title>Phylogenomic Reclassification of ATCC Bacillus Strains and Various Taxa within the Genus Bacillus.</title>
        <authorList>
            <person name="Riojas M.A."/>
            <person name="Frank A.M."/>
            <person name="Fenn S.L."/>
            <person name="King S.P."/>
            <person name="Brower S.M."/>
            <person name="Hazbon M.H."/>
        </authorList>
    </citation>
    <scope>NUCLEOTIDE SEQUENCE</scope>
    <source>
        <strain evidence="2">ATCC 35646</strain>
    </source>
</reference>
<dbReference type="EMBL" id="CP009334">
    <property type="protein sequence ID" value="AJG73802.1"/>
    <property type="molecule type" value="Genomic_DNA"/>
</dbReference>
<protein>
    <submittedName>
        <fullName evidence="3">Uncharacterized protein</fullName>
    </submittedName>
</protein>
<evidence type="ECO:0000313" key="3">
    <source>
        <dbReference type="EMBL" id="QKH22710.1"/>
    </source>
</evidence>
<dbReference type="EMBL" id="VKQN01000001">
    <property type="protein sequence ID" value="MDR4174831.1"/>
    <property type="molecule type" value="Genomic_DNA"/>
</dbReference>
<sequence length="82" mass="9629">MGKMTPPIGITGYTKPVTRKLMRQLVEENRFHFITGYSPIIYKPELGTYVCHMDERYDNKTVEELWELLRGSKGGRKLCYQD</sequence>
<name>A0A0B5NK57_BACTU</name>
<geneLocation type="plasmid" evidence="1 4">
    <name>2</name>
</geneLocation>
<dbReference type="Proteomes" id="UP000031876">
    <property type="component" value="Plasmid 2"/>
</dbReference>
<dbReference type="Proteomes" id="UP001181533">
    <property type="component" value="Unassembled WGS sequence"/>
</dbReference>